<evidence type="ECO:0000313" key="1">
    <source>
        <dbReference type="EMBL" id="MBI1622538.1"/>
    </source>
</evidence>
<dbReference type="Gene3D" id="2.130.10.10">
    <property type="entry name" value="YVTN repeat-like/Quinoprotein amine dehydrogenase"/>
    <property type="match status" value="1"/>
</dbReference>
<accession>A0ABS0SIX6</accession>
<evidence type="ECO:0000313" key="2">
    <source>
        <dbReference type="Proteomes" id="UP000601789"/>
    </source>
</evidence>
<protein>
    <submittedName>
        <fullName evidence="1">ATP-binding protein</fullName>
    </submittedName>
</protein>
<dbReference type="PANTHER" id="PTHR47197:SF3">
    <property type="entry name" value="DIHYDRO-HEME D1 DEHYDROGENASE"/>
    <property type="match status" value="1"/>
</dbReference>
<gene>
    <name evidence="1" type="ORF">IOD40_17910</name>
</gene>
<keyword evidence="2" id="KW-1185">Reference proteome</keyword>
<comment type="caution">
    <text evidence="1">The sequence shown here is derived from an EMBL/GenBank/DDBJ whole genome shotgun (WGS) entry which is preliminary data.</text>
</comment>
<dbReference type="PANTHER" id="PTHR47197">
    <property type="entry name" value="PROTEIN NIRF"/>
    <property type="match status" value="1"/>
</dbReference>
<dbReference type="Proteomes" id="UP000601789">
    <property type="component" value="Unassembled WGS sequence"/>
</dbReference>
<reference evidence="1 2" key="1">
    <citation type="submission" date="2020-10" db="EMBL/GenBank/DDBJ databases">
        <title>Aquamicrobium zhengzhouensis sp. nov., a exopolysaccharide producing bacterium isolated from farmland soil.</title>
        <authorList>
            <person name="Wang X."/>
        </authorList>
    </citation>
    <scope>NUCLEOTIDE SEQUENCE [LARGE SCALE GENOMIC DNA]</scope>
    <source>
        <strain evidence="2">cd-1</strain>
    </source>
</reference>
<dbReference type="InterPro" id="IPR015943">
    <property type="entry name" value="WD40/YVTN_repeat-like_dom_sf"/>
</dbReference>
<dbReference type="InterPro" id="IPR051200">
    <property type="entry name" value="Host-pathogen_enzymatic-act"/>
</dbReference>
<proteinExistence type="predicted"/>
<dbReference type="SUPFAM" id="SSF51004">
    <property type="entry name" value="C-terminal (heme d1) domain of cytochrome cd1-nitrite reductase"/>
    <property type="match status" value="1"/>
</dbReference>
<dbReference type="GO" id="GO:0005524">
    <property type="term" value="F:ATP binding"/>
    <property type="evidence" value="ECO:0007669"/>
    <property type="project" value="UniProtKB-KW"/>
</dbReference>
<organism evidence="1 2">
    <name type="scientific">Aquamicrobium zhengzhouense</name>
    <dbReference type="NCBI Taxonomy" id="2781738"/>
    <lineage>
        <taxon>Bacteria</taxon>
        <taxon>Pseudomonadati</taxon>
        <taxon>Pseudomonadota</taxon>
        <taxon>Alphaproteobacteria</taxon>
        <taxon>Hyphomicrobiales</taxon>
        <taxon>Phyllobacteriaceae</taxon>
        <taxon>Aquamicrobium</taxon>
    </lineage>
</organism>
<name>A0ABS0SIX6_9HYPH</name>
<keyword evidence="1" id="KW-0547">Nucleotide-binding</keyword>
<dbReference type="InterPro" id="IPR011048">
    <property type="entry name" value="Haem_d1_sf"/>
</dbReference>
<keyword evidence="1" id="KW-0067">ATP-binding</keyword>
<dbReference type="EMBL" id="JADGMQ010000018">
    <property type="protein sequence ID" value="MBI1622538.1"/>
    <property type="molecule type" value="Genomic_DNA"/>
</dbReference>
<sequence>MSAALAQVAFDAPDAAYAGQVRAQAAKPGAPVLAGSEVKIVGDKFKPGQEITLSRGLTPLADGIKADDEGKFETSFTLPTDAAVGTHPLVLAAQAPYNAAIVELKVSPDIAISGTDLFNTQDAKLVPGLYQTAYSAKNDVLFVTAAVGRPPVKQSALLKVNPETLEIIAQITPGEAPGRGDREGGVYALYGVAVDDENGNVWVSNTRQNTVAVYKQDDLSLVKQFEEGAATHSRDLVVAGGKVYVSPVGHPAVMVFDAKSVEVAGEIEIKSGKRGQEFSPLSLEYDARSGKLFVISLSTAEVAIIDTAKGEVEKVIPVAGAKGAIGIAYDGETNRIFVAAQGSDNLSIIDAASGETIKNVLVGAGALNVAFEPVKRLAYVANRGAGTVTVLDVDGNIVANLENAPQPNHLHEDGKGNVFVVNKGRGEDEASDRIVRLSVKD</sequence>